<dbReference type="PROSITE" id="PS50088">
    <property type="entry name" value="ANK_REPEAT"/>
    <property type="match status" value="1"/>
</dbReference>
<keyword evidence="4 10" id="KW-0808">Transferase</keyword>
<accession>A0A1Q9EN32</accession>
<dbReference type="InterPro" id="IPR002110">
    <property type="entry name" value="Ankyrin_rpt"/>
</dbReference>
<dbReference type="InterPro" id="IPR005856">
    <property type="entry name" value="Cys_synth"/>
</dbReference>
<keyword evidence="3 10" id="KW-0028">Amino-acid biosynthesis</keyword>
<feature type="compositionally biased region" description="Basic and acidic residues" evidence="11">
    <location>
        <begin position="1087"/>
        <end position="1099"/>
    </location>
</feature>
<evidence type="ECO:0000313" key="15">
    <source>
        <dbReference type="EMBL" id="OLQ08845.1"/>
    </source>
</evidence>
<organism evidence="15 16">
    <name type="scientific">Symbiodinium microadriaticum</name>
    <name type="common">Dinoflagellate</name>
    <name type="synonym">Zooxanthella microadriatica</name>
    <dbReference type="NCBI Taxonomy" id="2951"/>
    <lineage>
        <taxon>Eukaryota</taxon>
        <taxon>Sar</taxon>
        <taxon>Alveolata</taxon>
        <taxon>Dinophyceae</taxon>
        <taxon>Suessiales</taxon>
        <taxon>Symbiodiniaceae</taxon>
        <taxon>Symbiodinium</taxon>
    </lineage>
</organism>
<dbReference type="Gene3D" id="1.25.40.20">
    <property type="entry name" value="Ankyrin repeat-containing domain"/>
    <property type="match status" value="1"/>
</dbReference>
<dbReference type="SUPFAM" id="SSF53686">
    <property type="entry name" value="Tryptophan synthase beta subunit-like PLP-dependent enzymes"/>
    <property type="match status" value="1"/>
</dbReference>
<feature type="transmembrane region" description="Helical" evidence="12">
    <location>
        <begin position="1396"/>
        <end position="1417"/>
    </location>
</feature>
<dbReference type="InterPro" id="IPR005858">
    <property type="entry name" value="CysM"/>
</dbReference>
<feature type="binding site" evidence="7">
    <location>
        <position position="587"/>
    </location>
    <ligand>
        <name>pyridoxal 5'-phosphate</name>
        <dbReference type="ChEBI" id="CHEBI:597326"/>
    </ligand>
</feature>
<dbReference type="CDD" id="cd01561">
    <property type="entry name" value="CBS_like"/>
    <property type="match status" value="1"/>
</dbReference>
<evidence type="ECO:0000256" key="3">
    <source>
        <dbReference type="ARBA" id="ARBA00022605"/>
    </source>
</evidence>
<keyword evidence="12" id="KW-0812">Transmembrane</keyword>
<evidence type="ECO:0000256" key="4">
    <source>
        <dbReference type="ARBA" id="ARBA00022679"/>
    </source>
</evidence>
<feature type="transmembrane region" description="Helical" evidence="12">
    <location>
        <begin position="1462"/>
        <end position="1488"/>
    </location>
</feature>
<dbReference type="SUPFAM" id="SSF48403">
    <property type="entry name" value="Ankyrin repeat"/>
    <property type="match status" value="1"/>
</dbReference>
<dbReference type="InterPro" id="IPR001926">
    <property type="entry name" value="TrpB-like_PALP"/>
</dbReference>
<dbReference type="FunFam" id="3.40.50.1100:FF:000003">
    <property type="entry name" value="Cystathionine beta-synthase"/>
    <property type="match status" value="1"/>
</dbReference>
<dbReference type="EC" id="2.5.1.47" evidence="10"/>
<sequence length="1596" mass="175985">MDGWIDGWMDRWTDGWMRKVRELDLFRTRGADEEEEAEGLLLGFYPRDLDPRRALRGLITRARTKQEKANAEARLEEIMGQIHELPLDSITQVQRSLSSLQDAMRVGEEAGASALLMFAAEELMRDLQLRRARYDDFNAERSAAWTHLQQSLQGLQATLAATLSQKKSLQNALLTQDWRSTRIPSQFREQQLAVATCPVSKSLQTSLTNFLEINFASTDDLRVSTENLIELLPAIAGLVVFFQLDPPTDVFQLHDRREDILCFWPQLMAVVDNASPPIGVEAASMASRLCLAMSLPSCRAVARHLSASSVRSAPLRGRQLRSLGGAPLDMSSMPTMEDCVGETPLVRLQRMLPADSGSVVLCKLEGDNPAGSVKDRAALSMIRRAEAAGRIKPGDTLIEATSGNTGIALAAISAIKGYKLKLIMPENMSLERRTSMAVYGAELTLVSTGAMEEARDLAQAMQARGEGIVLDQFGNPDNPQAHYETTGPEVMRQTGGQITHFVSSMGTTGTAMGTSRYFKEFKPEVQIVGLQPATGAQIPGIRRWPKEYLPGIFDEARLDRVIDITQEEADETARQLAIQEGLFAGVSSGGAVSAALKIAREEPGRVVVCIVCDRGDRYLSTGVFAPPPPLYHSCISGNLDLTLQSYRKTLSDQHAPIFLLFTAPWCPDCITALPVIDGLFATHVRGGSLLRCIVSKTREEWKDSAHPLRSDLRWRETPSAPDAGLAAVPTLAYLGTAADPLAEPVIQGGLEGLEAAEIQSKVGAFLKQHGCRLECSLMNQKCEDRGPIPALLKDLVRDMDKLVAMWTAIEIEAMPKGLYQVPMLLALGIVAILSPTVALGYLSFDCPAPYGALDLDVRTVVDLKQNADMVMDSRWAVDPATPRWMPILYQGTVRAQGKRKLFGVGEFLDKGSVTEHYAQSFDNRPHPNSCQDTCLFTFSSSSDMTKARVRTVTKDDGSQHLQFESQSGKAIMSGITDLVAACLAVCGDKESVIARVRDERGGNAIHLAAIHGHWQVIQVLVDNGADLHAVNDHQRDTAGIRSSPCRISARIEPMMGPSKEIREGSARLLDAEAEIPEDRPRSQSLERVARNSESKRSDGEGGLSYQRSLDPLEANIYLDSLFGPLFYKLDRIRTEGKAAAGPRFSDYRLVSVFMLLNIFTQLSIAFKIYQVGDQTYGSIRDSLMGTTCWRVSRHPELIGLVYPRSWAGLHDPWDSDFDCTPPVLTLSIFPHSLDTNNDGFWSVEEVKDRQVLIESLGSTMAKEINNTMFNMAVYDEKNRDGSRSVSKGSPKLDMDFFKHYKGEIQVCVASDKSLCGNLAGSGQLHGMVEGAHNQERVDKCANIVETFCEKIFGTDYVWIHHQFQDICGQASFKRRDGVNIVSYAAVKTYRGAADSILGRVFITFLVLLVFVWVMLMISEYRMIYNFFYVVWNTRSTDDADPDFVALAGSKFTVMKLPIGHKIFALACIALPRVVIASVVLVVGCSFLAMTNNLLDLVLNSTALGFLIEVDDLIHHALLGKNFEIQVMRHFEEISVECQVHGASSSYAALIVSLLITGVFVTYTYLRPNGLQDVGYGVECLCHLEGNCYAQRLLRGV</sequence>
<gene>
    <name evidence="15" type="primary">cysM</name>
    <name evidence="15" type="ORF">AK812_SmicGene7626</name>
</gene>
<dbReference type="InterPro" id="IPR050214">
    <property type="entry name" value="Cys_Synth/Cystath_Beta-Synth"/>
</dbReference>
<evidence type="ECO:0000259" key="13">
    <source>
        <dbReference type="Pfam" id="PF00291"/>
    </source>
</evidence>
<evidence type="ECO:0000256" key="2">
    <source>
        <dbReference type="ARBA" id="ARBA00007103"/>
    </source>
</evidence>
<dbReference type="EMBL" id="LSRX01000109">
    <property type="protein sequence ID" value="OLQ08845.1"/>
    <property type="molecule type" value="Genomic_DNA"/>
</dbReference>
<dbReference type="Pfam" id="PF00023">
    <property type="entry name" value="Ank"/>
    <property type="match status" value="1"/>
</dbReference>
<dbReference type="InterPro" id="IPR036770">
    <property type="entry name" value="Ankyrin_rpt-contain_sf"/>
</dbReference>
<evidence type="ECO:0000256" key="7">
    <source>
        <dbReference type="PIRSR" id="PIRSR605856-50"/>
    </source>
</evidence>
<evidence type="ECO:0000256" key="9">
    <source>
        <dbReference type="PROSITE-ProRule" id="PRU00023"/>
    </source>
</evidence>
<dbReference type="InterPro" id="IPR036052">
    <property type="entry name" value="TrpB-like_PALP_sf"/>
</dbReference>
<keyword evidence="6 10" id="KW-0198">Cysteine biosynthesis</keyword>
<comment type="cofactor">
    <cofactor evidence="1 7 10">
        <name>pyridoxal 5'-phosphate</name>
        <dbReference type="ChEBI" id="CHEBI:597326"/>
    </cofactor>
</comment>
<dbReference type="PROSITE" id="PS50297">
    <property type="entry name" value="ANK_REP_REGION"/>
    <property type="match status" value="1"/>
</dbReference>
<dbReference type="NCBIfam" id="TIGR01136">
    <property type="entry name" value="cysKM"/>
    <property type="match status" value="1"/>
</dbReference>
<dbReference type="Proteomes" id="UP000186817">
    <property type="component" value="Unassembled WGS sequence"/>
</dbReference>
<dbReference type="OrthoDB" id="440194at2759"/>
<evidence type="ECO:0000259" key="14">
    <source>
        <dbReference type="Pfam" id="PF06110"/>
    </source>
</evidence>
<dbReference type="PANTHER" id="PTHR10314">
    <property type="entry name" value="CYSTATHIONINE BETA-SYNTHASE"/>
    <property type="match status" value="1"/>
</dbReference>
<dbReference type="Gene3D" id="3.40.50.1100">
    <property type="match status" value="2"/>
</dbReference>
<dbReference type="PROSITE" id="PS00901">
    <property type="entry name" value="CYS_SYNTHASE"/>
    <property type="match status" value="1"/>
</dbReference>
<feature type="binding site" evidence="7">
    <location>
        <position position="404"/>
    </location>
    <ligand>
        <name>pyridoxal 5'-phosphate</name>
        <dbReference type="ChEBI" id="CHEBI:597326"/>
    </ligand>
</feature>
<dbReference type="Pfam" id="PF06110">
    <property type="entry name" value="TXD17-like_Trx"/>
    <property type="match status" value="1"/>
</dbReference>
<keyword evidence="5 7" id="KW-0663">Pyridoxal phosphate</keyword>
<dbReference type="InterPro" id="IPR010357">
    <property type="entry name" value="TXNDC17_dom"/>
</dbReference>
<keyword evidence="12" id="KW-1133">Transmembrane helix</keyword>
<comment type="similarity">
    <text evidence="2 10">Belongs to the cysteine synthase/cystathionine beta-synthase family.</text>
</comment>
<feature type="repeat" description="ANK" evidence="9">
    <location>
        <begin position="1000"/>
        <end position="1032"/>
    </location>
</feature>
<evidence type="ECO:0000256" key="10">
    <source>
        <dbReference type="RuleBase" id="RU003985"/>
    </source>
</evidence>
<comment type="catalytic activity">
    <reaction evidence="10">
        <text>O-acetyl-L-serine + hydrogen sulfide = L-cysteine + acetate</text>
        <dbReference type="Rhea" id="RHEA:14829"/>
        <dbReference type="ChEBI" id="CHEBI:29919"/>
        <dbReference type="ChEBI" id="CHEBI:30089"/>
        <dbReference type="ChEBI" id="CHEBI:35235"/>
        <dbReference type="ChEBI" id="CHEBI:58340"/>
        <dbReference type="EC" id="2.5.1.47"/>
    </reaction>
</comment>
<comment type="caution">
    <text evidence="15">The sequence shown here is derived from an EMBL/GenBank/DDBJ whole genome shotgun (WGS) entry which is preliminary data.</text>
</comment>
<dbReference type="Gene3D" id="3.40.30.10">
    <property type="entry name" value="Glutaredoxin"/>
    <property type="match status" value="1"/>
</dbReference>
<protein>
    <recommendedName>
        <fullName evidence="10">Cysteine synthase</fullName>
        <ecNumber evidence="10">2.5.1.47</ecNumber>
    </recommendedName>
</protein>
<keyword evidence="9" id="KW-0040">ANK repeat</keyword>
<dbReference type="InterPro" id="IPR036249">
    <property type="entry name" value="Thioredoxin-like_sf"/>
</dbReference>
<dbReference type="InterPro" id="IPR001216">
    <property type="entry name" value="P-phosphate_BS"/>
</dbReference>
<dbReference type="GO" id="GO:0006535">
    <property type="term" value="P:cysteine biosynthetic process from serine"/>
    <property type="evidence" value="ECO:0007669"/>
    <property type="project" value="UniProtKB-UniRule"/>
</dbReference>
<evidence type="ECO:0000256" key="11">
    <source>
        <dbReference type="SAM" id="MobiDB-lite"/>
    </source>
</evidence>
<feature type="binding site" evidence="7">
    <location>
        <begin position="506"/>
        <end position="510"/>
    </location>
    <ligand>
        <name>pyridoxal 5'-phosphate</name>
        <dbReference type="ChEBI" id="CHEBI:597326"/>
    </ligand>
</feature>
<feature type="modified residue" description="N6-(pyridoxal phosphate)lysine" evidence="8">
    <location>
        <position position="374"/>
    </location>
</feature>
<evidence type="ECO:0000256" key="5">
    <source>
        <dbReference type="ARBA" id="ARBA00022898"/>
    </source>
</evidence>
<feature type="domain" description="Thioredoxin" evidence="14">
    <location>
        <begin position="656"/>
        <end position="714"/>
    </location>
</feature>
<feature type="domain" description="Tryptophan synthase beta chain-like PALP" evidence="13">
    <location>
        <begin position="338"/>
        <end position="613"/>
    </location>
</feature>
<proteinExistence type="inferred from homology"/>
<dbReference type="SMART" id="SM00248">
    <property type="entry name" value="ANK"/>
    <property type="match status" value="1"/>
</dbReference>
<dbReference type="NCBIfam" id="NF008735">
    <property type="entry name" value="PRK11761.1"/>
    <property type="match status" value="1"/>
</dbReference>
<feature type="transmembrane region" description="Helical" evidence="12">
    <location>
        <begin position="1546"/>
        <end position="1565"/>
    </location>
</feature>
<evidence type="ECO:0000256" key="12">
    <source>
        <dbReference type="SAM" id="Phobius"/>
    </source>
</evidence>
<reference evidence="15 16" key="1">
    <citation type="submission" date="2016-02" db="EMBL/GenBank/DDBJ databases">
        <title>Genome analysis of coral dinoflagellate symbionts highlights evolutionary adaptations to a symbiotic lifestyle.</title>
        <authorList>
            <person name="Aranda M."/>
            <person name="Li Y."/>
            <person name="Liew Y.J."/>
            <person name="Baumgarten S."/>
            <person name="Simakov O."/>
            <person name="Wilson M."/>
            <person name="Piel J."/>
            <person name="Ashoor H."/>
            <person name="Bougouffa S."/>
            <person name="Bajic V.B."/>
            <person name="Ryu T."/>
            <person name="Ravasi T."/>
            <person name="Bayer T."/>
            <person name="Micklem G."/>
            <person name="Kim H."/>
            <person name="Bhak J."/>
            <person name="Lajeunesse T.C."/>
            <person name="Voolstra C.R."/>
        </authorList>
    </citation>
    <scope>NUCLEOTIDE SEQUENCE [LARGE SCALE GENOMIC DNA]</scope>
    <source>
        <strain evidence="15 16">CCMP2467</strain>
    </source>
</reference>
<name>A0A1Q9EN32_SYMMI</name>
<feature type="region of interest" description="Disordered" evidence="11">
    <location>
        <begin position="1073"/>
        <end position="1104"/>
    </location>
</feature>
<dbReference type="SUPFAM" id="SSF52833">
    <property type="entry name" value="Thioredoxin-like"/>
    <property type="match status" value="1"/>
</dbReference>
<evidence type="ECO:0000256" key="1">
    <source>
        <dbReference type="ARBA" id="ARBA00001933"/>
    </source>
</evidence>
<evidence type="ECO:0000256" key="8">
    <source>
        <dbReference type="PIRSR" id="PIRSR605856-51"/>
    </source>
</evidence>
<evidence type="ECO:0000313" key="16">
    <source>
        <dbReference type="Proteomes" id="UP000186817"/>
    </source>
</evidence>
<dbReference type="GO" id="GO:0004124">
    <property type="term" value="F:cysteine synthase activity"/>
    <property type="evidence" value="ECO:0007669"/>
    <property type="project" value="UniProtKB-UniRule"/>
</dbReference>
<keyword evidence="16" id="KW-1185">Reference proteome</keyword>
<dbReference type="Pfam" id="PF00291">
    <property type="entry name" value="PALP"/>
    <property type="match status" value="1"/>
</dbReference>
<evidence type="ECO:0000256" key="6">
    <source>
        <dbReference type="ARBA" id="ARBA00023192"/>
    </source>
</evidence>
<dbReference type="NCBIfam" id="TIGR01138">
    <property type="entry name" value="cysM"/>
    <property type="match status" value="1"/>
</dbReference>
<keyword evidence="12" id="KW-0472">Membrane</keyword>